<proteinExistence type="predicted"/>
<dbReference type="RefSeq" id="WP_145376331.1">
    <property type="nucleotide sequence ID" value="NZ_CP036276.1"/>
</dbReference>
<evidence type="ECO:0000313" key="2">
    <source>
        <dbReference type="Proteomes" id="UP000319383"/>
    </source>
</evidence>
<evidence type="ECO:0000313" key="1">
    <source>
        <dbReference type="EMBL" id="QDU44035.1"/>
    </source>
</evidence>
<dbReference type="InterPro" id="IPR011004">
    <property type="entry name" value="Trimer_LpxA-like_sf"/>
</dbReference>
<keyword evidence="1" id="KW-0012">Acyltransferase</keyword>
<dbReference type="InterPro" id="IPR050484">
    <property type="entry name" value="Transf_Hexapept/Carb_Anhydrase"/>
</dbReference>
<gene>
    <name evidence="1" type="primary">dapH</name>
    <name evidence="1" type="ORF">Mal52_25130</name>
</gene>
<dbReference type="Proteomes" id="UP000319383">
    <property type="component" value="Chromosome"/>
</dbReference>
<dbReference type="EMBL" id="CP036276">
    <property type="protein sequence ID" value="QDU44035.1"/>
    <property type="molecule type" value="Genomic_DNA"/>
</dbReference>
<dbReference type="InterPro" id="IPR001451">
    <property type="entry name" value="Hexapep"/>
</dbReference>
<keyword evidence="1" id="KW-0808">Transferase</keyword>
<dbReference type="Pfam" id="PF00132">
    <property type="entry name" value="Hexapep"/>
    <property type="match status" value="1"/>
</dbReference>
<dbReference type="AlphaFoldDB" id="A0A517ZNI5"/>
<keyword evidence="2" id="KW-1185">Reference proteome</keyword>
<dbReference type="SUPFAM" id="SSF51161">
    <property type="entry name" value="Trimeric LpxA-like enzymes"/>
    <property type="match status" value="1"/>
</dbReference>
<dbReference type="KEGG" id="sdyn:Mal52_25130"/>
<dbReference type="EC" id="2.3.1.89" evidence="1"/>
<dbReference type="InterPro" id="IPR047324">
    <property type="entry name" value="LbH_gamma_CA-like"/>
</dbReference>
<dbReference type="PANTHER" id="PTHR13061">
    <property type="entry name" value="DYNACTIN SUBUNIT P25"/>
    <property type="match status" value="1"/>
</dbReference>
<name>A0A517ZNI5_9PLAN</name>
<accession>A0A517ZNI5</accession>
<sequence>MTNSHNYDDWPSGPLPPEPPIPFPDVHCHWDALHAAPRIDETAWVAPGAVVMGRVRMKARSSVWYNCVLRGDNEYIELGEDTNVQDGSVLHIDPDYPCILGDRVTVGHMAIVHASVVGDGALIAIGAKVLSRCVIGEGALIAAGAVVMEGTQVPPHTLWAGCPARQIKELDENQRARLARTYQHYVNNTAIHLARFGRAHIEAITKDAGI</sequence>
<dbReference type="PANTHER" id="PTHR13061:SF29">
    <property type="entry name" value="GAMMA CARBONIC ANHYDRASE-LIKE 1, MITOCHONDRIAL-RELATED"/>
    <property type="match status" value="1"/>
</dbReference>
<protein>
    <submittedName>
        <fullName evidence="1">2,3,4,5-tetrahydropyridine-2,6-dicarboxylate N-acetyltransferase</fullName>
        <ecNumber evidence="1">2.3.1.89</ecNumber>
    </submittedName>
</protein>
<dbReference type="Gene3D" id="2.160.10.10">
    <property type="entry name" value="Hexapeptide repeat proteins"/>
    <property type="match status" value="1"/>
</dbReference>
<reference evidence="1 2" key="1">
    <citation type="submission" date="2019-02" db="EMBL/GenBank/DDBJ databases">
        <title>Deep-cultivation of Planctomycetes and their phenomic and genomic characterization uncovers novel biology.</title>
        <authorList>
            <person name="Wiegand S."/>
            <person name="Jogler M."/>
            <person name="Boedeker C."/>
            <person name="Pinto D."/>
            <person name="Vollmers J."/>
            <person name="Rivas-Marin E."/>
            <person name="Kohn T."/>
            <person name="Peeters S.H."/>
            <person name="Heuer A."/>
            <person name="Rast P."/>
            <person name="Oberbeckmann S."/>
            <person name="Bunk B."/>
            <person name="Jeske O."/>
            <person name="Meyerdierks A."/>
            <person name="Storesund J.E."/>
            <person name="Kallscheuer N."/>
            <person name="Luecker S."/>
            <person name="Lage O.M."/>
            <person name="Pohl T."/>
            <person name="Merkel B.J."/>
            <person name="Hornburger P."/>
            <person name="Mueller R.-W."/>
            <person name="Bruemmer F."/>
            <person name="Labrenz M."/>
            <person name="Spormann A.M."/>
            <person name="Op den Camp H."/>
            <person name="Overmann J."/>
            <person name="Amann R."/>
            <person name="Jetten M.S.M."/>
            <person name="Mascher T."/>
            <person name="Medema M.H."/>
            <person name="Devos D.P."/>
            <person name="Kaster A.-K."/>
            <person name="Ovreas L."/>
            <person name="Rohde M."/>
            <person name="Galperin M.Y."/>
            <person name="Jogler C."/>
        </authorList>
    </citation>
    <scope>NUCLEOTIDE SEQUENCE [LARGE SCALE GENOMIC DNA]</scope>
    <source>
        <strain evidence="1 2">Mal52</strain>
    </source>
</reference>
<organism evidence="1 2">
    <name type="scientific">Symmachiella dynata</name>
    <dbReference type="NCBI Taxonomy" id="2527995"/>
    <lineage>
        <taxon>Bacteria</taxon>
        <taxon>Pseudomonadati</taxon>
        <taxon>Planctomycetota</taxon>
        <taxon>Planctomycetia</taxon>
        <taxon>Planctomycetales</taxon>
        <taxon>Planctomycetaceae</taxon>
        <taxon>Symmachiella</taxon>
    </lineage>
</organism>
<dbReference type="CDD" id="cd04645">
    <property type="entry name" value="LbH_gamma_CA_like"/>
    <property type="match status" value="1"/>
</dbReference>
<dbReference type="GO" id="GO:0047200">
    <property type="term" value="F:tetrahydrodipicolinate N-acetyltransferase activity"/>
    <property type="evidence" value="ECO:0007669"/>
    <property type="project" value="UniProtKB-EC"/>
</dbReference>